<name>A0A4R8TQD2_9PEZI</name>
<gene>
    <name evidence="1" type="ORF">C8034_v009190</name>
</gene>
<comment type="caution">
    <text evidence="1">The sequence shown here is derived from an EMBL/GenBank/DDBJ whole genome shotgun (WGS) entry which is preliminary data.</text>
</comment>
<reference evidence="1 2" key="1">
    <citation type="submission" date="2018-11" db="EMBL/GenBank/DDBJ databases">
        <title>Genome sequence and assembly of Colletotrichum sidae.</title>
        <authorList>
            <person name="Gan P."/>
            <person name="Shirasu K."/>
        </authorList>
    </citation>
    <scope>NUCLEOTIDE SEQUENCE [LARGE SCALE GENOMIC DNA]</scope>
    <source>
        <strain evidence="1 2">CBS 518.97</strain>
    </source>
</reference>
<dbReference type="Proteomes" id="UP000295604">
    <property type="component" value="Unassembled WGS sequence"/>
</dbReference>
<protein>
    <submittedName>
        <fullName evidence="1">Uncharacterized protein</fullName>
    </submittedName>
</protein>
<proteinExistence type="predicted"/>
<evidence type="ECO:0000313" key="2">
    <source>
        <dbReference type="Proteomes" id="UP000295604"/>
    </source>
</evidence>
<keyword evidence="2" id="KW-1185">Reference proteome</keyword>
<sequence length="70" mass="7529">MSSCPGVEHGTSQRGRCRTITGMLTQKDVVKVRDVIPAQCLIQILGPALRLIFGLHSRQSGRTPGSAARN</sequence>
<organism evidence="1 2">
    <name type="scientific">Colletotrichum sidae</name>
    <dbReference type="NCBI Taxonomy" id="1347389"/>
    <lineage>
        <taxon>Eukaryota</taxon>
        <taxon>Fungi</taxon>
        <taxon>Dikarya</taxon>
        <taxon>Ascomycota</taxon>
        <taxon>Pezizomycotina</taxon>
        <taxon>Sordariomycetes</taxon>
        <taxon>Hypocreomycetidae</taxon>
        <taxon>Glomerellales</taxon>
        <taxon>Glomerellaceae</taxon>
        <taxon>Colletotrichum</taxon>
        <taxon>Colletotrichum orbiculare species complex</taxon>
    </lineage>
</organism>
<dbReference type="EMBL" id="QAPF01000037">
    <property type="protein sequence ID" value="TEA20149.1"/>
    <property type="molecule type" value="Genomic_DNA"/>
</dbReference>
<dbReference type="AlphaFoldDB" id="A0A4R8TQD2"/>
<evidence type="ECO:0000313" key="1">
    <source>
        <dbReference type="EMBL" id="TEA20149.1"/>
    </source>
</evidence>
<accession>A0A4R8TQD2</accession>